<evidence type="ECO:0000313" key="2">
    <source>
        <dbReference type="EMBL" id="MCP1171844.1"/>
    </source>
</evidence>
<reference evidence="3" key="1">
    <citation type="journal article" date="2023" name="Front. Microbiol.">
        <title>Ralstonia chuxiongensis sp. nov., Ralstonia mojiangensis sp. nov., and Ralstonia soli sp. nov., isolated from tobacco fields, are three novel species in the family Burkholderiaceae.</title>
        <authorList>
            <person name="Lu C.H."/>
            <person name="Zhang Y.Y."/>
            <person name="Jiang N."/>
            <person name="Chen W."/>
            <person name="Shao X."/>
            <person name="Zhao Z.M."/>
            <person name="Lu W.L."/>
            <person name="Hu X."/>
            <person name="Xi Y.X."/>
            <person name="Zou S.Y."/>
            <person name="Wei Q.J."/>
            <person name="Lin Z.L."/>
            <person name="Gong L."/>
            <person name="Gai X.T."/>
            <person name="Zhang L.Q."/>
            <person name="Li J.Y."/>
            <person name="Jin Y."/>
            <person name="Xia Z.Y."/>
        </authorList>
    </citation>
    <scope>NUCLEOTIDE SEQUENCE [LARGE SCALE GENOMIC DNA]</scope>
    <source>
        <strain evidence="3">21YRMH01-3</strain>
    </source>
</reference>
<protein>
    <submittedName>
        <fullName evidence="2">Tail fiber protein</fullName>
    </submittedName>
</protein>
<proteinExistence type="predicted"/>
<dbReference type="Pfam" id="PF07484">
    <property type="entry name" value="Collar"/>
    <property type="match status" value="1"/>
</dbReference>
<evidence type="ECO:0000313" key="3">
    <source>
        <dbReference type="Proteomes" id="UP001162793"/>
    </source>
</evidence>
<gene>
    <name evidence="2" type="ORF">NKG59_05715</name>
</gene>
<dbReference type="AlphaFoldDB" id="A0AA41WT74"/>
<dbReference type="Gene3D" id="3.90.1340.10">
    <property type="entry name" value="Phage tail collar domain"/>
    <property type="match status" value="1"/>
</dbReference>
<feature type="domain" description="Phage tail collar" evidence="1">
    <location>
        <begin position="6"/>
        <end position="62"/>
    </location>
</feature>
<dbReference type="EMBL" id="JAMYWC010000002">
    <property type="protein sequence ID" value="MCP1171844.1"/>
    <property type="molecule type" value="Genomic_DNA"/>
</dbReference>
<dbReference type="RefSeq" id="WP_253535847.1">
    <property type="nucleotide sequence ID" value="NZ_CATYKT010000017.1"/>
</dbReference>
<dbReference type="InterPro" id="IPR011083">
    <property type="entry name" value="Phage_tail_collar_dom"/>
</dbReference>
<name>A0AA41WT74_9RALS</name>
<comment type="caution">
    <text evidence="2">The sequence shown here is derived from an EMBL/GenBank/DDBJ whole genome shotgun (WGS) entry which is preliminary data.</text>
</comment>
<keyword evidence="3" id="KW-1185">Reference proteome</keyword>
<evidence type="ECO:0000259" key="1">
    <source>
        <dbReference type="Pfam" id="PF07484"/>
    </source>
</evidence>
<dbReference type="SUPFAM" id="SSF88874">
    <property type="entry name" value="Receptor-binding domain of short tail fibre protein gp12"/>
    <property type="match status" value="1"/>
</dbReference>
<organism evidence="2 3">
    <name type="scientific">Ralstonia chuxiongensis</name>
    <dbReference type="NCBI Taxonomy" id="2957504"/>
    <lineage>
        <taxon>Bacteria</taxon>
        <taxon>Pseudomonadati</taxon>
        <taxon>Pseudomonadota</taxon>
        <taxon>Betaproteobacteria</taxon>
        <taxon>Burkholderiales</taxon>
        <taxon>Burkholderiaceae</taxon>
        <taxon>Ralstonia</taxon>
    </lineage>
</organism>
<dbReference type="Proteomes" id="UP001162793">
    <property type="component" value="Unassembled WGS sequence"/>
</dbReference>
<dbReference type="InterPro" id="IPR037053">
    <property type="entry name" value="Phage_tail_collar_dom_sf"/>
</dbReference>
<sequence length="183" mass="19080">MDQYLGEIRLCGFPFPPKGWALCNGALLPIQTNTALFSLLGTQYGGNGTTNFALPDLRGRTPLHRDLQDYVQGEVGGAETVTLSTPQLPAHSHSFTASTTPATLPNTGITQNHLLATSNIYNATNPGPPSAGTLLYGAPGTLTPLSSEACGSSSGGNQPHENMQPSLALNYIIALTGVYPSRG</sequence>
<accession>A0AA41WT74</accession>